<keyword evidence="3" id="KW-1185">Reference proteome</keyword>
<sequence>MAGQVLSAPAVARVFRHYRGPLREEEPGGKWSAYEPEQLLEKKDKAGTAGKESGSRNGFCRQNHLHRGPTLQNTYPHRRSQFKCHLLDNHFLTVKMLDRTSDQGSAGSELGFEEITVMWFNMPHDDNNKCKEEGIKSPQHVMAPTLNFNTNPWMWSKCSRKYITEFLEQSIFVTFETDLESEKTIIPLSMIHQF</sequence>
<accession>A0A6B0RG54</accession>
<evidence type="ECO:0000313" key="3">
    <source>
        <dbReference type="Proteomes" id="UP000322234"/>
    </source>
</evidence>
<dbReference type="Gene3D" id="3.40.390.10">
    <property type="entry name" value="Collagenase (Catalytic Domain)"/>
    <property type="match status" value="1"/>
</dbReference>
<dbReference type="SUPFAM" id="SSF55486">
    <property type="entry name" value="Metalloproteases ('zincins'), catalytic domain"/>
    <property type="match status" value="1"/>
</dbReference>
<comment type="caution">
    <text evidence="2">The sequence shown here is derived from an EMBL/GenBank/DDBJ whole genome shotgun (WGS) entry which is preliminary data.</text>
</comment>
<dbReference type="AlphaFoldDB" id="A0A6B0RG54"/>
<feature type="region of interest" description="Disordered" evidence="1">
    <location>
        <begin position="43"/>
        <end position="74"/>
    </location>
</feature>
<gene>
    <name evidence="2" type="ORF">E5288_WYG019977</name>
</gene>
<evidence type="ECO:0000313" key="2">
    <source>
        <dbReference type="EMBL" id="MXQ89000.1"/>
    </source>
</evidence>
<dbReference type="EMBL" id="VBQZ03000051">
    <property type="protein sequence ID" value="MXQ89000.1"/>
    <property type="molecule type" value="Genomic_DNA"/>
</dbReference>
<name>A0A6B0RG54_9CETA</name>
<organism evidence="2 3">
    <name type="scientific">Bos mutus</name>
    <name type="common">wild yak</name>
    <dbReference type="NCBI Taxonomy" id="72004"/>
    <lineage>
        <taxon>Eukaryota</taxon>
        <taxon>Metazoa</taxon>
        <taxon>Chordata</taxon>
        <taxon>Craniata</taxon>
        <taxon>Vertebrata</taxon>
        <taxon>Euteleostomi</taxon>
        <taxon>Mammalia</taxon>
        <taxon>Eutheria</taxon>
        <taxon>Laurasiatheria</taxon>
        <taxon>Artiodactyla</taxon>
        <taxon>Ruminantia</taxon>
        <taxon>Pecora</taxon>
        <taxon>Bovidae</taxon>
        <taxon>Bovinae</taxon>
        <taxon>Bos</taxon>
    </lineage>
</organism>
<dbReference type="Proteomes" id="UP000322234">
    <property type="component" value="Unassembled WGS sequence"/>
</dbReference>
<evidence type="ECO:0000256" key="1">
    <source>
        <dbReference type="SAM" id="MobiDB-lite"/>
    </source>
</evidence>
<reference evidence="2" key="1">
    <citation type="submission" date="2019-10" db="EMBL/GenBank/DDBJ databases">
        <title>The sequence and de novo assembly of the wild yak genome.</title>
        <authorList>
            <person name="Liu Y."/>
        </authorList>
    </citation>
    <scope>NUCLEOTIDE SEQUENCE [LARGE SCALE GENOMIC DNA]</scope>
    <source>
        <strain evidence="2">WY2019</strain>
    </source>
</reference>
<proteinExistence type="predicted"/>
<protein>
    <submittedName>
        <fullName evidence="2">Uncharacterized protein</fullName>
    </submittedName>
</protein>
<dbReference type="InterPro" id="IPR024079">
    <property type="entry name" value="MetalloPept_cat_dom_sf"/>
</dbReference>
<dbReference type="GO" id="GO:0008237">
    <property type="term" value="F:metallopeptidase activity"/>
    <property type="evidence" value="ECO:0007669"/>
    <property type="project" value="InterPro"/>
</dbReference>